<dbReference type="OrthoDB" id="8708258at2"/>
<dbReference type="AlphaFoldDB" id="A0A418Y1B0"/>
<organism evidence="1 2">
    <name type="scientific">Massilia cavernae</name>
    <dbReference type="NCBI Taxonomy" id="2320864"/>
    <lineage>
        <taxon>Bacteria</taxon>
        <taxon>Pseudomonadati</taxon>
        <taxon>Pseudomonadota</taxon>
        <taxon>Betaproteobacteria</taxon>
        <taxon>Burkholderiales</taxon>
        <taxon>Oxalobacteraceae</taxon>
        <taxon>Telluria group</taxon>
        <taxon>Massilia</taxon>
    </lineage>
</organism>
<gene>
    <name evidence="1" type="ORF">D3872_08750</name>
</gene>
<keyword evidence="2" id="KW-1185">Reference proteome</keyword>
<accession>A0A418Y1B0</accession>
<name>A0A418Y1B0_9BURK</name>
<reference evidence="1 2" key="1">
    <citation type="submission" date="2018-09" db="EMBL/GenBank/DDBJ databases">
        <authorList>
            <person name="Zhu H."/>
        </authorList>
    </citation>
    <scope>NUCLEOTIDE SEQUENCE [LARGE SCALE GENOMIC DNA]</scope>
    <source>
        <strain evidence="1 2">K1S02-61</strain>
    </source>
</reference>
<dbReference type="EMBL" id="QYUP01000087">
    <property type="protein sequence ID" value="RJG19222.1"/>
    <property type="molecule type" value="Genomic_DNA"/>
</dbReference>
<evidence type="ECO:0000313" key="1">
    <source>
        <dbReference type="EMBL" id="RJG19222.1"/>
    </source>
</evidence>
<comment type="caution">
    <text evidence="1">The sequence shown here is derived from an EMBL/GenBank/DDBJ whole genome shotgun (WGS) entry which is preliminary data.</text>
</comment>
<sequence length="474" mass="50599">MPVYVQHEVLGKVGDVFNAEAIWQAPGLALFSRKPLLRDLLERSPREHRGRAATRCFSHVTLMLPQDDVDDDRHLTRGARVRDLAQSLAALHQKDFGDLLKGDDVRYDVVGADALQPGQVEVRFGHAVYLPAPDEKILYAVTASTDSAVWKPVCAIYPDQRLALIGHDKATASHAVPGWPFGPAGALLLINDGPDAPIELQVRPKDTLECTFDPIGGCYVLKDGAARLFVKVARVGAPAAAKPAAVWKTRSLDANAGTMRPPPENEATFAPAAQQCVSLAALALPRLSRYRETGMESMEVGFDSALGVTANGDDAVIRFSVDADDQLHAVTGAGRQRISAPASFAPVEGAPIALAPVAPEMADRYCATVSLAQPPSVPVAAGVRFEFGRATPMLASLRVLGGADRIGLSRSAFSFEAAAGGYRIGRISPTQALYHLDDKMRFVAAIGEATADQPYLLPAGHHLVAGHYVLRFDA</sequence>
<dbReference type="Proteomes" id="UP000284006">
    <property type="component" value="Unassembled WGS sequence"/>
</dbReference>
<proteinExistence type="predicted"/>
<evidence type="ECO:0000313" key="2">
    <source>
        <dbReference type="Proteomes" id="UP000284006"/>
    </source>
</evidence>
<protein>
    <submittedName>
        <fullName evidence="1">Uncharacterized protein</fullName>
    </submittedName>
</protein>